<evidence type="ECO:0000256" key="1">
    <source>
        <dbReference type="ARBA" id="ARBA00022723"/>
    </source>
</evidence>
<protein>
    <submittedName>
        <fullName evidence="6">Metallophosphoesterase</fullName>
    </submittedName>
</protein>
<dbReference type="InterPro" id="IPR050884">
    <property type="entry name" value="CNP_phosphodiesterase-III"/>
</dbReference>
<dbReference type="GO" id="GO:0046872">
    <property type="term" value="F:metal ion binding"/>
    <property type="evidence" value="ECO:0007669"/>
    <property type="project" value="UniProtKB-KW"/>
</dbReference>
<sequence length="304" mass="34130">MHGKPMERGQQRPLVRLAHVTDLHFCTAELPRYPSGPAVLARTVAALNAQDLDAVVFSGDLFDLPERLHEDAPAFAEIMRDLRHPWYVAFGNHDVEGRRAHRRKAYLSGILGDHGISRSAHPWYHAPIGPGVHLVVLDTTDNGEDDYLTWRGHFSDRQAHWLDGKLAELSGETVVLALHHPPVEPYPLMAPLKFSEPDKRRLKRVLQKHAHAPVMLCGHYHMAACLPFAHTGVMAGPGLIEHPHQYRIFDIRPESGLITFRAEEVEIPEGECLGCVKRSARLRSRLLGNLSHAHSGHLRLPEAR</sequence>
<dbReference type="InterPro" id="IPR029052">
    <property type="entry name" value="Metallo-depent_PP-like"/>
</dbReference>
<dbReference type="GO" id="GO:0016787">
    <property type="term" value="F:hydrolase activity"/>
    <property type="evidence" value="ECO:0007669"/>
    <property type="project" value="UniProtKB-KW"/>
</dbReference>
<name>A0A937X3V7_9BACT</name>
<dbReference type="Proteomes" id="UP000703893">
    <property type="component" value="Unassembled WGS sequence"/>
</dbReference>
<comment type="caution">
    <text evidence="6">The sequence shown here is derived from an EMBL/GenBank/DDBJ whole genome shotgun (WGS) entry which is preliminary data.</text>
</comment>
<feature type="domain" description="Calcineurin-like phosphoesterase" evidence="5">
    <location>
        <begin position="16"/>
        <end position="221"/>
    </location>
</feature>
<accession>A0A937X3V7</accession>
<proteinExistence type="inferred from homology"/>
<evidence type="ECO:0000313" key="7">
    <source>
        <dbReference type="Proteomes" id="UP000703893"/>
    </source>
</evidence>
<keyword evidence="3" id="KW-0408">Iron</keyword>
<dbReference type="InterPro" id="IPR004843">
    <property type="entry name" value="Calcineurin-like_PHP"/>
</dbReference>
<gene>
    <name evidence="6" type="ORF">FJZ00_01170</name>
</gene>
<keyword evidence="1" id="KW-0479">Metal-binding</keyword>
<evidence type="ECO:0000256" key="2">
    <source>
        <dbReference type="ARBA" id="ARBA00022801"/>
    </source>
</evidence>
<dbReference type="PANTHER" id="PTHR42988">
    <property type="entry name" value="PHOSPHOHYDROLASE"/>
    <property type="match status" value="1"/>
</dbReference>
<evidence type="ECO:0000256" key="4">
    <source>
        <dbReference type="ARBA" id="ARBA00025742"/>
    </source>
</evidence>
<dbReference type="Gene3D" id="3.60.21.10">
    <property type="match status" value="1"/>
</dbReference>
<dbReference type="Pfam" id="PF00149">
    <property type="entry name" value="Metallophos"/>
    <property type="match status" value="1"/>
</dbReference>
<comment type="similarity">
    <text evidence="4">Belongs to the cyclic nucleotide phosphodiesterase class-III family.</text>
</comment>
<evidence type="ECO:0000256" key="3">
    <source>
        <dbReference type="ARBA" id="ARBA00023004"/>
    </source>
</evidence>
<dbReference type="EMBL" id="VGJX01000037">
    <property type="protein sequence ID" value="MBM3273734.1"/>
    <property type="molecule type" value="Genomic_DNA"/>
</dbReference>
<evidence type="ECO:0000313" key="6">
    <source>
        <dbReference type="EMBL" id="MBM3273734.1"/>
    </source>
</evidence>
<keyword evidence="2" id="KW-0378">Hydrolase</keyword>
<organism evidence="6 7">
    <name type="scientific">Candidatus Tanganyikabacteria bacterium</name>
    <dbReference type="NCBI Taxonomy" id="2961651"/>
    <lineage>
        <taxon>Bacteria</taxon>
        <taxon>Bacillati</taxon>
        <taxon>Candidatus Sericytochromatia</taxon>
        <taxon>Candidatus Tanganyikabacteria</taxon>
    </lineage>
</organism>
<evidence type="ECO:0000259" key="5">
    <source>
        <dbReference type="Pfam" id="PF00149"/>
    </source>
</evidence>
<dbReference type="PANTHER" id="PTHR42988:SF2">
    <property type="entry name" value="CYCLIC NUCLEOTIDE PHOSPHODIESTERASE CBUA0032-RELATED"/>
    <property type="match status" value="1"/>
</dbReference>
<reference evidence="6 7" key="1">
    <citation type="submission" date="2019-03" db="EMBL/GenBank/DDBJ databases">
        <title>Lake Tanganyika Metagenome-Assembled Genomes (MAGs).</title>
        <authorList>
            <person name="Tran P."/>
        </authorList>
    </citation>
    <scope>NUCLEOTIDE SEQUENCE [LARGE SCALE GENOMIC DNA]</scope>
    <source>
        <strain evidence="6">K_DeepCast_65m_m2_236</strain>
    </source>
</reference>
<dbReference type="SUPFAM" id="SSF56300">
    <property type="entry name" value="Metallo-dependent phosphatases"/>
    <property type="match status" value="1"/>
</dbReference>
<dbReference type="AlphaFoldDB" id="A0A937X3V7"/>